<keyword evidence="2" id="KW-1185">Reference proteome</keyword>
<sequence>MMIASPPPYNFASTSRIQQNAPVYSADARQDECLLEHTPTHSVSRPSGKYLRTEKFLQLALKEQVTGTDMPSYGRHGLVKGKLTFTRPRNIISVDIKIEGSLTMALGNIGRPATTSFLNIRRTLWQPANSEGATSSCPSTLAFDIKLPSTFRGRDTKLYPLPPSCEMQLDSSCSISCQYSLKVIVSEAPRLAIIKKKKSSTIAFNYRPQTPLLAPPLPVGMTFLDSLMIAPEAWFDVSSTMQAKPTRKAGAEPIKCHLYIPSDQLYSSSSPIPFHLELTAPAASLRSLYSHKSTSETSPIRVSVMRHISANSYGNKIHKVMAIGESELRALPPPIREYGKADSCREDALRWDGIIALNSQAETGGFLVDDTLSIQDFIVLSIIPPNERTSPLLALQHKHRIRLVADR</sequence>
<proteinExistence type="predicted"/>
<organism evidence="1 2">
    <name type="scientific">Athelia psychrophila</name>
    <dbReference type="NCBI Taxonomy" id="1759441"/>
    <lineage>
        <taxon>Eukaryota</taxon>
        <taxon>Fungi</taxon>
        <taxon>Dikarya</taxon>
        <taxon>Basidiomycota</taxon>
        <taxon>Agaricomycotina</taxon>
        <taxon>Agaricomycetes</taxon>
        <taxon>Agaricomycetidae</taxon>
        <taxon>Atheliales</taxon>
        <taxon>Atheliaceae</taxon>
        <taxon>Athelia</taxon>
    </lineage>
</organism>
<gene>
    <name evidence="1" type="ORF">FIBSPDRAFT_832729</name>
</gene>
<dbReference type="STRING" id="436010.A0A166E9W9"/>
<dbReference type="AlphaFoldDB" id="A0A166E9W9"/>
<reference evidence="1 2" key="1">
    <citation type="journal article" date="2016" name="Mol. Biol. Evol.">
        <title>Comparative Genomics of Early-Diverging Mushroom-Forming Fungi Provides Insights into the Origins of Lignocellulose Decay Capabilities.</title>
        <authorList>
            <person name="Nagy L.G."/>
            <person name="Riley R."/>
            <person name="Tritt A."/>
            <person name="Adam C."/>
            <person name="Daum C."/>
            <person name="Floudas D."/>
            <person name="Sun H."/>
            <person name="Yadav J.S."/>
            <person name="Pangilinan J."/>
            <person name="Larsson K.H."/>
            <person name="Matsuura K."/>
            <person name="Barry K."/>
            <person name="Labutti K."/>
            <person name="Kuo R."/>
            <person name="Ohm R.A."/>
            <person name="Bhattacharya S.S."/>
            <person name="Shirouzu T."/>
            <person name="Yoshinaga Y."/>
            <person name="Martin F.M."/>
            <person name="Grigoriev I.V."/>
            <person name="Hibbett D.S."/>
        </authorList>
    </citation>
    <scope>NUCLEOTIDE SEQUENCE [LARGE SCALE GENOMIC DNA]</scope>
    <source>
        <strain evidence="1 2">CBS 109695</strain>
    </source>
</reference>
<dbReference type="Proteomes" id="UP000076532">
    <property type="component" value="Unassembled WGS sequence"/>
</dbReference>
<protein>
    <recommendedName>
        <fullName evidence="3">Arrestin-like N-terminal domain-containing protein</fullName>
    </recommendedName>
</protein>
<name>A0A166E9W9_9AGAM</name>
<evidence type="ECO:0000313" key="2">
    <source>
        <dbReference type="Proteomes" id="UP000076532"/>
    </source>
</evidence>
<evidence type="ECO:0008006" key="3">
    <source>
        <dbReference type="Google" id="ProtNLM"/>
    </source>
</evidence>
<accession>A0A166E9W9</accession>
<dbReference type="OrthoDB" id="3252135at2759"/>
<evidence type="ECO:0000313" key="1">
    <source>
        <dbReference type="EMBL" id="KZP15547.1"/>
    </source>
</evidence>
<dbReference type="EMBL" id="KV417603">
    <property type="protein sequence ID" value="KZP15547.1"/>
    <property type="molecule type" value="Genomic_DNA"/>
</dbReference>